<keyword evidence="3" id="KW-1185">Reference proteome</keyword>
<evidence type="ECO:0000313" key="2">
    <source>
        <dbReference type="EMBL" id="CAB9518215.1"/>
    </source>
</evidence>
<feature type="coiled-coil region" evidence="1">
    <location>
        <begin position="99"/>
        <end position="146"/>
    </location>
</feature>
<evidence type="ECO:0000256" key="1">
    <source>
        <dbReference type="SAM" id="Coils"/>
    </source>
</evidence>
<reference evidence="2" key="1">
    <citation type="submission" date="2020-06" db="EMBL/GenBank/DDBJ databases">
        <authorList>
            <consortium name="Plant Systems Biology data submission"/>
        </authorList>
    </citation>
    <scope>NUCLEOTIDE SEQUENCE</scope>
    <source>
        <strain evidence="2">D6</strain>
    </source>
</reference>
<accession>A0A9N8HMN9</accession>
<dbReference type="Proteomes" id="UP001153069">
    <property type="component" value="Unassembled WGS sequence"/>
</dbReference>
<dbReference type="EMBL" id="CAICTM010000913">
    <property type="protein sequence ID" value="CAB9518215.1"/>
    <property type="molecule type" value="Genomic_DNA"/>
</dbReference>
<sequence>MFVRTTRLCCATTATRLVRPTRRVWHAAFLDAAEASEIAKEIRVLMLENQLRLMHPPLQLDLDRHGHGQQRLDELHQKYETVTGEPLEGNNEEGKLSELEKLKVKIRLWQQQLQTIREEKSSNDTISDKQRQIVTLVTRVEALQEEYATIKGRDSLQANQKHLN</sequence>
<organism evidence="2 3">
    <name type="scientific">Seminavis robusta</name>
    <dbReference type="NCBI Taxonomy" id="568900"/>
    <lineage>
        <taxon>Eukaryota</taxon>
        <taxon>Sar</taxon>
        <taxon>Stramenopiles</taxon>
        <taxon>Ochrophyta</taxon>
        <taxon>Bacillariophyta</taxon>
        <taxon>Bacillariophyceae</taxon>
        <taxon>Bacillariophycidae</taxon>
        <taxon>Naviculales</taxon>
        <taxon>Naviculaceae</taxon>
        <taxon>Seminavis</taxon>
    </lineage>
</organism>
<protein>
    <submittedName>
        <fullName evidence="2">Uncharacterized protein</fullName>
    </submittedName>
</protein>
<name>A0A9N8HMN9_9STRA</name>
<gene>
    <name evidence="2" type="ORF">SEMRO_915_G219720.1</name>
</gene>
<proteinExistence type="predicted"/>
<keyword evidence="1" id="KW-0175">Coiled coil</keyword>
<comment type="caution">
    <text evidence="2">The sequence shown here is derived from an EMBL/GenBank/DDBJ whole genome shotgun (WGS) entry which is preliminary data.</text>
</comment>
<dbReference type="AlphaFoldDB" id="A0A9N8HMN9"/>
<evidence type="ECO:0000313" key="3">
    <source>
        <dbReference type="Proteomes" id="UP001153069"/>
    </source>
</evidence>